<protein>
    <submittedName>
        <fullName evidence="2">Uncharacterized protein</fullName>
    </submittedName>
</protein>
<evidence type="ECO:0000313" key="3">
    <source>
        <dbReference type="Proteomes" id="UP000499080"/>
    </source>
</evidence>
<gene>
    <name evidence="2" type="ORF">AVEN_149995_1</name>
</gene>
<name>A0A4Y2VXA4_ARAVE</name>
<feature type="compositionally biased region" description="Polar residues" evidence="1">
    <location>
        <begin position="26"/>
        <end position="37"/>
    </location>
</feature>
<dbReference type="EMBL" id="BGPR01052513">
    <property type="protein sequence ID" value="GBO29352.1"/>
    <property type="molecule type" value="Genomic_DNA"/>
</dbReference>
<proteinExistence type="predicted"/>
<sequence length="108" mass="11680">ATRGLFWDGPRHFGPRSDGEDDTRADTPSPNFRTTSEGGYLATTYDLTATGPIHGGSSVESGFEPGSLRLELLPLVVQPYAAICCRSAAIVLELFDALVRLVRIFPIK</sequence>
<feature type="non-terminal residue" evidence="2">
    <location>
        <position position="1"/>
    </location>
</feature>
<dbReference type="AlphaFoldDB" id="A0A4Y2VXA4"/>
<feature type="region of interest" description="Disordered" evidence="1">
    <location>
        <begin position="1"/>
        <end position="37"/>
    </location>
</feature>
<dbReference type="Proteomes" id="UP000499080">
    <property type="component" value="Unassembled WGS sequence"/>
</dbReference>
<evidence type="ECO:0000256" key="1">
    <source>
        <dbReference type="SAM" id="MobiDB-lite"/>
    </source>
</evidence>
<feature type="compositionally biased region" description="Basic and acidic residues" evidence="1">
    <location>
        <begin position="9"/>
        <end position="25"/>
    </location>
</feature>
<reference evidence="2 3" key="1">
    <citation type="journal article" date="2019" name="Sci. Rep.">
        <title>Orb-weaving spider Araneus ventricosus genome elucidates the spidroin gene catalogue.</title>
        <authorList>
            <person name="Kono N."/>
            <person name="Nakamura H."/>
            <person name="Ohtoshi R."/>
            <person name="Moran D.A.P."/>
            <person name="Shinohara A."/>
            <person name="Yoshida Y."/>
            <person name="Fujiwara M."/>
            <person name="Mori M."/>
            <person name="Tomita M."/>
            <person name="Arakawa K."/>
        </authorList>
    </citation>
    <scope>NUCLEOTIDE SEQUENCE [LARGE SCALE GENOMIC DNA]</scope>
</reference>
<comment type="caution">
    <text evidence="2">The sequence shown here is derived from an EMBL/GenBank/DDBJ whole genome shotgun (WGS) entry which is preliminary data.</text>
</comment>
<accession>A0A4Y2VXA4</accession>
<organism evidence="2 3">
    <name type="scientific">Araneus ventricosus</name>
    <name type="common">Orbweaver spider</name>
    <name type="synonym">Epeira ventricosa</name>
    <dbReference type="NCBI Taxonomy" id="182803"/>
    <lineage>
        <taxon>Eukaryota</taxon>
        <taxon>Metazoa</taxon>
        <taxon>Ecdysozoa</taxon>
        <taxon>Arthropoda</taxon>
        <taxon>Chelicerata</taxon>
        <taxon>Arachnida</taxon>
        <taxon>Araneae</taxon>
        <taxon>Araneomorphae</taxon>
        <taxon>Entelegynae</taxon>
        <taxon>Araneoidea</taxon>
        <taxon>Araneidae</taxon>
        <taxon>Araneus</taxon>
    </lineage>
</organism>
<keyword evidence="3" id="KW-1185">Reference proteome</keyword>
<evidence type="ECO:0000313" key="2">
    <source>
        <dbReference type="EMBL" id="GBO29352.1"/>
    </source>
</evidence>